<reference evidence="3" key="2">
    <citation type="journal article" date="2023" name="Syst. Appl. Microbiol.">
        <title>Govania unica gen. nov., sp. nov., a rare biosphere bacterium that represents a novel family in the class Alphaproteobacteria.</title>
        <authorList>
            <person name="Vandamme P."/>
            <person name="Peeters C."/>
            <person name="Hettiarachchi A."/>
            <person name="Cnockaert M."/>
            <person name="Carlier A."/>
        </authorList>
    </citation>
    <scope>NUCLEOTIDE SEQUENCE</scope>
    <source>
        <strain evidence="3">LMG 31809</strain>
    </source>
</reference>
<organism evidence="3 4">
    <name type="scientific">Govanella unica</name>
    <dbReference type="NCBI Taxonomy" id="2975056"/>
    <lineage>
        <taxon>Bacteria</taxon>
        <taxon>Pseudomonadati</taxon>
        <taxon>Pseudomonadota</taxon>
        <taxon>Alphaproteobacteria</taxon>
        <taxon>Emcibacterales</taxon>
        <taxon>Govanellaceae</taxon>
        <taxon>Govanella</taxon>
    </lineage>
</organism>
<dbReference type="SUPFAM" id="SSF51735">
    <property type="entry name" value="NAD(P)-binding Rossmann-fold domains"/>
    <property type="match status" value="1"/>
</dbReference>
<comment type="similarity">
    <text evidence="1">Belongs to the short-chain dehydrogenases/reductases (SDR) family.</text>
</comment>
<keyword evidence="2" id="KW-0560">Oxidoreductase</keyword>
<dbReference type="RefSeq" id="WP_274944053.1">
    <property type="nucleotide sequence ID" value="NZ_JANWOI010000003.1"/>
</dbReference>
<dbReference type="InterPro" id="IPR002347">
    <property type="entry name" value="SDR_fam"/>
</dbReference>
<dbReference type="Proteomes" id="UP001141619">
    <property type="component" value="Unassembled WGS sequence"/>
</dbReference>
<reference evidence="3" key="1">
    <citation type="submission" date="2022-08" db="EMBL/GenBank/DDBJ databases">
        <authorList>
            <person name="Vandamme P."/>
            <person name="Hettiarachchi A."/>
            <person name="Peeters C."/>
            <person name="Cnockaert M."/>
            <person name="Carlier A."/>
        </authorList>
    </citation>
    <scope>NUCLEOTIDE SEQUENCE</scope>
    <source>
        <strain evidence="3">LMG 31809</strain>
    </source>
</reference>
<accession>A0A9X3TZ14</accession>
<dbReference type="PANTHER" id="PTHR44196">
    <property type="entry name" value="DEHYDROGENASE/REDUCTASE SDR FAMILY MEMBER 7B"/>
    <property type="match status" value="1"/>
</dbReference>
<dbReference type="Pfam" id="PF00106">
    <property type="entry name" value="adh_short"/>
    <property type="match status" value="1"/>
</dbReference>
<evidence type="ECO:0000256" key="2">
    <source>
        <dbReference type="ARBA" id="ARBA00023002"/>
    </source>
</evidence>
<evidence type="ECO:0000313" key="3">
    <source>
        <dbReference type="EMBL" id="MDA5194350.1"/>
    </source>
</evidence>
<comment type="caution">
    <text evidence="3">The sequence shown here is derived from an EMBL/GenBank/DDBJ whole genome shotgun (WGS) entry which is preliminary data.</text>
</comment>
<dbReference type="PRINTS" id="PR00081">
    <property type="entry name" value="GDHRDH"/>
</dbReference>
<proteinExistence type="inferred from homology"/>
<protein>
    <submittedName>
        <fullName evidence="3">SDR family NAD(P)-dependent oxidoreductase</fullName>
    </submittedName>
</protein>
<dbReference type="InterPro" id="IPR036291">
    <property type="entry name" value="NAD(P)-bd_dom_sf"/>
</dbReference>
<dbReference type="EMBL" id="JANWOI010000003">
    <property type="protein sequence ID" value="MDA5194350.1"/>
    <property type="molecule type" value="Genomic_DNA"/>
</dbReference>
<evidence type="ECO:0000256" key="1">
    <source>
        <dbReference type="ARBA" id="ARBA00006484"/>
    </source>
</evidence>
<dbReference type="GO" id="GO:0016020">
    <property type="term" value="C:membrane"/>
    <property type="evidence" value="ECO:0007669"/>
    <property type="project" value="TreeGrafter"/>
</dbReference>
<dbReference type="AlphaFoldDB" id="A0A9X3TZ14"/>
<keyword evidence="4" id="KW-1185">Reference proteome</keyword>
<gene>
    <name evidence="3" type="ORF">NYP16_10350</name>
</gene>
<evidence type="ECO:0000313" key="4">
    <source>
        <dbReference type="Proteomes" id="UP001141619"/>
    </source>
</evidence>
<dbReference type="Gene3D" id="3.40.50.720">
    <property type="entry name" value="NAD(P)-binding Rossmann-like Domain"/>
    <property type="match status" value="1"/>
</dbReference>
<sequence length="256" mass="27035">MRNPRAILITGASSGIGAALARTYARPDVTLFLGGRDAERLATVAAEVRALGAYVHQTCLDVTDKAAMSDWIRASDAIAPLDLVIANAGVSYGLKTGDDLAEHVERTFAVNVDGVFHTIHPAIDVMRSRGAGQIAIMASLAGFTGLPSSPAYSTSKATVKAYGEAMRGFLRPYGIEVSVICPGFIISPMTARNPFPMPFLMSDSKAAGIMVAGLAKNKARIAFPLPMLAAVRLAQLLPAAWVDFLFSQLPAKDRSS</sequence>
<dbReference type="GO" id="GO:0016491">
    <property type="term" value="F:oxidoreductase activity"/>
    <property type="evidence" value="ECO:0007669"/>
    <property type="project" value="UniProtKB-KW"/>
</dbReference>
<dbReference type="PANTHER" id="PTHR44196:SF1">
    <property type="entry name" value="DEHYDROGENASE_REDUCTASE SDR FAMILY MEMBER 7B"/>
    <property type="match status" value="1"/>
</dbReference>
<name>A0A9X3TZ14_9PROT</name>